<dbReference type="Proteomes" id="UP000218505">
    <property type="component" value="Chromosome"/>
</dbReference>
<dbReference type="Gene3D" id="3.40.50.1820">
    <property type="entry name" value="alpha/beta hydrolase"/>
    <property type="match status" value="1"/>
</dbReference>
<accession>A0A290Z6U0</accession>
<dbReference type="InterPro" id="IPR029058">
    <property type="entry name" value="AB_hydrolase_fold"/>
</dbReference>
<dbReference type="KEGG" id="apre:CNX65_16840"/>
<organism evidence="5 6">
    <name type="scientific">Actinosynnema pretiosum</name>
    <dbReference type="NCBI Taxonomy" id="42197"/>
    <lineage>
        <taxon>Bacteria</taxon>
        <taxon>Bacillati</taxon>
        <taxon>Actinomycetota</taxon>
        <taxon>Actinomycetes</taxon>
        <taxon>Pseudonocardiales</taxon>
        <taxon>Pseudonocardiaceae</taxon>
        <taxon>Actinosynnema</taxon>
    </lineage>
</organism>
<proteinExistence type="inferred from homology"/>
<dbReference type="InterPro" id="IPR013595">
    <property type="entry name" value="Pept_S33_TAP-like_C"/>
</dbReference>
<sequence>MERMITRHPHWAVVASVAASLVLVPPASGTPAPEWEPCAGNPAAECAAVPVPVDWADPGGERFDLAVARRPARGERVGALVYLPAGPGSSGVDAVTDDRLFELLFSAGTAERFDVVSFDPRGVRRSNPVLCAPELVAALDRPTPSDQREFDDLLAAQAALGADCRERTGPVFDHLDSTQVAGDVDALRAALGEGSVNLYALSYGTVVGQRYAELFPGRVRTAVLDGVFDHTVDSERFALAGAQAAQGAFEVFLEWCDREAGCALHGQDVRARVAALFDRAERGGLPDPDDPARPLDPAGLTYRLVSPLTQPDLPEVADRIARFDAPTRQAAGDTAAPSPVPLPIYLQCADNRNDASTFARAQALRAASRAVAPDVRQSAYDLADLCVNPPVPATNPQRPLEAGDAPPVLLLNSRHDPSTPHEGARRVADQLPGSVLVTHEGLGHGVATRTPCAVDLVHRYLTERVLPQRDAHCPAG</sequence>
<keyword evidence="2" id="KW-0732">Signal</keyword>
<keyword evidence="3" id="KW-0378">Hydrolase</keyword>
<keyword evidence="6" id="KW-1185">Reference proteome</keyword>
<evidence type="ECO:0000259" key="4">
    <source>
        <dbReference type="Pfam" id="PF08386"/>
    </source>
</evidence>
<dbReference type="GO" id="GO:0016787">
    <property type="term" value="F:hydrolase activity"/>
    <property type="evidence" value="ECO:0007669"/>
    <property type="project" value="UniProtKB-KW"/>
</dbReference>
<dbReference type="Pfam" id="PF08386">
    <property type="entry name" value="Abhydrolase_4"/>
    <property type="match status" value="1"/>
</dbReference>
<dbReference type="AlphaFoldDB" id="A0A290Z6U0"/>
<dbReference type="EMBL" id="CP023445">
    <property type="protein sequence ID" value="ATE54740.1"/>
    <property type="molecule type" value="Genomic_DNA"/>
</dbReference>
<evidence type="ECO:0000256" key="1">
    <source>
        <dbReference type="ARBA" id="ARBA00010088"/>
    </source>
</evidence>
<evidence type="ECO:0000313" key="5">
    <source>
        <dbReference type="EMBL" id="ATE54740.1"/>
    </source>
</evidence>
<gene>
    <name evidence="5" type="ORF">CNX65_16840</name>
</gene>
<comment type="similarity">
    <text evidence="1">Belongs to the peptidase S33 family.</text>
</comment>
<name>A0A290Z6U0_9PSEU</name>
<dbReference type="InterPro" id="IPR051601">
    <property type="entry name" value="Serine_prot/Carboxylest_S33"/>
</dbReference>
<dbReference type="PANTHER" id="PTHR43248">
    <property type="entry name" value="2-SUCCINYL-6-HYDROXY-2,4-CYCLOHEXADIENE-1-CARBOXYLATE SYNTHASE"/>
    <property type="match status" value="1"/>
</dbReference>
<evidence type="ECO:0000256" key="3">
    <source>
        <dbReference type="ARBA" id="ARBA00022801"/>
    </source>
</evidence>
<feature type="domain" description="Peptidase S33 tripeptidyl aminopeptidase-like C-terminal" evidence="4">
    <location>
        <begin position="380"/>
        <end position="473"/>
    </location>
</feature>
<protein>
    <recommendedName>
        <fullName evidence="4">Peptidase S33 tripeptidyl aminopeptidase-like C-terminal domain-containing protein</fullName>
    </recommendedName>
</protein>
<evidence type="ECO:0000313" key="6">
    <source>
        <dbReference type="Proteomes" id="UP000218505"/>
    </source>
</evidence>
<dbReference type="PANTHER" id="PTHR43248:SF29">
    <property type="entry name" value="TRIPEPTIDYL AMINOPEPTIDASE"/>
    <property type="match status" value="1"/>
</dbReference>
<reference evidence="5" key="1">
    <citation type="submission" date="2017-09" db="EMBL/GenBank/DDBJ databases">
        <title>Complete Genome Sequence of ansamitocin-producing Bacterium Actinosynnema pretiosum X47.</title>
        <authorList>
            <person name="Cao G."/>
            <person name="Zong G."/>
            <person name="Zhong C."/>
            <person name="Fu J."/>
        </authorList>
    </citation>
    <scope>NUCLEOTIDE SEQUENCE [LARGE SCALE GENOMIC DNA]</scope>
    <source>
        <strain evidence="5">X47</strain>
    </source>
</reference>
<evidence type="ECO:0000256" key="2">
    <source>
        <dbReference type="ARBA" id="ARBA00022729"/>
    </source>
</evidence>
<dbReference type="SUPFAM" id="SSF53474">
    <property type="entry name" value="alpha/beta-Hydrolases"/>
    <property type="match status" value="1"/>
</dbReference>